<dbReference type="PANTHER" id="PTHR24148">
    <property type="entry name" value="ANKYRIN REPEAT DOMAIN-CONTAINING PROTEIN 39 HOMOLOG-RELATED"/>
    <property type="match status" value="1"/>
</dbReference>
<organism evidence="2 3">
    <name type="scientific">Apiospora hydei</name>
    <dbReference type="NCBI Taxonomy" id="1337664"/>
    <lineage>
        <taxon>Eukaryota</taxon>
        <taxon>Fungi</taxon>
        <taxon>Dikarya</taxon>
        <taxon>Ascomycota</taxon>
        <taxon>Pezizomycotina</taxon>
        <taxon>Sordariomycetes</taxon>
        <taxon>Xylariomycetidae</taxon>
        <taxon>Amphisphaeriales</taxon>
        <taxon>Apiosporaceae</taxon>
        <taxon>Apiospora</taxon>
    </lineage>
</organism>
<proteinExistence type="predicted"/>
<keyword evidence="3" id="KW-1185">Reference proteome</keyword>
<dbReference type="InterPro" id="IPR010730">
    <property type="entry name" value="HET"/>
</dbReference>
<sequence>MASVPSLLPHKYQPLPDDAQTRILELQPSTGGTAAQLCCRLRNFDVYGDTEYQAVSYAWGEPRFTEPLVVDDDYYLMTTPNFRDALLRFRLPDRPRRLWVDAVCINQKDEKEKGRQIPFMSMIYSGATRVLVWLGDYPRAADSIWELEQLWVIQEVVLNPDVTLYCGSAMLSWTRFAQAVRLIENQPLWPSLPSTVCDLWILRMFGGNVAPRFDAVKFLQDLSVAKCFDDRDKIWAMSALATDLEIRKPDAGAFNDSNKLCLEVDYSMDAGQLYLEFAKRTGGFRHSERRMSKAASFG</sequence>
<dbReference type="Proteomes" id="UP001433268">
    <property type="component" value="Unassembled WGS sequence"/>
</dbReference>
<comment type="caution">
    <text evidence="2">The sequence shown here is derived from an EMBL/GenBank/DDBJ whole genome shotgun (WGS) entry which is preliminary data.</text>
</comment>
<dbReference type="EMBL" id="JAQQWN010000007">
    <property type="protein sequence ID" value="KAK8075395.1"/>
    <property type="molecule type" value="Genomic_DNA"/>
</dbReference>
<dbReference type="RefSeq" id="XP_066666335.1">
    <property type="nucleotide sequence ID" value="XM_066814373.1"/>
</dbReference>
<accession>A0ABR1VYZ8</accession>
<protein>
    <submittedName>
        <fullName evidence="2">Heterokaryon incompatibility protein</fullName>
    </submittedName>
</protein>
<evidence type="ECO:0000313" key="3">
    <source>
        <dbReference type="Proteomes" id="UP001433268"/>
    </source>
</evidence>
<name>A0ABR1VYZ8_9PEZI</name>
<gene>
    <name evidence="2" type="ORF">PG997_010058</name>
</gene>
<dbReference type="Pfam" id="PF06985">
    <property type="entry name" value="HET"/>
    <property type="match status" value="1"/>
</dbReference>
<dbReference type="PANTHER" id="PTHR24148:SF64">
    <property type="entry name" value="HETEROKARYON INCOMPATIBILITY DOMAIN-CONTAINING PROTEIN"/>
    <property type="match status" value="1"/>
</dbReference>
<evidence type="ECO:0000313" key="2">
    <source>
        <dbReference type="EMBL" id="KAK8075395.1"/>
    </source>
</evidence>
<dbReference type="InterPro" id="IPR052895">
    <property type="entry name" value="HetReg/Transcr_Mod"/>
</dbReference>
<reference evidence="2 3" key="1">
    <citation type="submission" date="2023-01" db="EMBL/GenBank/DDBJ databases">
        <title>Analysis of 21 Apiospora genomes using comparative genomics revels a genus with tremendous synthesis potential of carbohydrate active enzymes and secondary metabolites.</title>
        <authorList>
            <person name="Sorensen T."/>
        </authorList>
    </citation>
    <scope>NUCLEOTIDE SEQUENCE [LARGE SCALE GENOMIC DNA]</scope>
    <source>
        <strain evidence="2 3">CBS 114990</strain>
    </source>
</reference>
<feature type="domain" description="Heterokaryon incompatibility" evidence="1">
    <location>
        <begin position="52"/>
        <end position="138"/>
    </location>
</feature>
<dbReference type="GeneID" id="92047433"/>
<evidence type="ECO:0000259" key="1">
    <source>
        <dbReference type="Pfam" id="PF06985"/>
    </source>
</evidence>